<keyword evidence="2" id="KW-0858">Xylan degradation</keyword>
<dbReference type="Gene3D" id="2.115.10.20">
    <property type="entry name" value="Glycosyl hydrolase domain, family 43"/>
    <property type="match status" value="1"/>
</dbReference>
<dbReference type="InterPro" id="IPR023296">
    <property type="entry name" value="Glyco_hydro_beta-prop_sf"/>
</dbReference>
<evidence type="ECO:0000256" key="4">
    <source>
        <dbReference type="ARBA" id="ARBA00023277"/>
    </source>
</evidence>
<evidence type="ECO:0000256" key="3">
    <source>
        <dbReference type="ARBA" id="ARBA00022801"/>
    </source>
</evidence>
<dbReference type="GO" id="GO:0004553">
    <property type="term" value="F:hydrolase activity, hydrolyzing O-glycosyl compounds"/>
    <property type="evidence" value="ECO:0007669"/>
    <property type="project" value="InterPro"/>
</dbReference>
<comment type="caution">
    <text evidence="8">The sequence shown here is derived from an EMBL/GenBank/DDBJ whole genome shotgun (WGS) entry which is preliminary data.</text>
</comment>
<evidence type="ECO:0000313" key="9">
    <source>
        <dbReference type="Proteomes" id="UP000215509"/>
    </source>
</evidence>
<evidence type="ECO:0000256" key="5">
    <source>
        <dbReference type="ARBA" id="ARBA00023295"/>
    </source>
</evidence>
<dbReference type="CDD" id="cd08981">
    <property type="entry name" value="GH43_Bt1873-like"/>
    <property type="match status" value="1"/>
</dbReference>
<evidence type="ECO:0000256" key="6">
    <source>
        <dbReference type="PIRSR" id="PIRSR606710-2"/>
    </source>
</evidence>
<keyword evidence="2" id="KW-0624">Polysaccharide degradation</keyword>
<sequence>MKAVTDIQIRDPFVIVENNEGKYYLFGSTDEDVWGTGIGFDVYVGHDLEHWEGPYPAFRPEDSFYSDVNFWAPEVYEYKGKYYMFATFRRKDNRRLGTAVLVSETIAGPYRPHSEGPVTPGDWNSLDGTLHLDDDGMPWMVFCHEWKDVKDGEVCAVRLTADLKAAIGEPVRLFSASEAPWTTPYESEKVRASENKYVTDGPFMYRTSGGELLMLWASYIHTSYAIGLAKSVSGQITGPWQHEEVPLYKSDGGHGMIFKSLDDQLMLTIHTPNRTPEERAIFLKVAERGGTFVLLDSM</sequence>
<reference evidence="8 9" key="1">
    <citation type="submission" date="2017-07" db="EMBL/GenBank/DDBJ databases">
        <title>Genome sequencing and assembly of Paenibacillus rigui.</title>
        <authorList>
            <person name="Mayilraj S."/>
        </authorList>
    </citation>
    <scope>NUCLEOTIDE SEQUENCE [LARGE SCALE GENOMIC DNA]</scope>
    <source>
        <strain evidence="8 9">JCM 16352</strain>
    </source>
</reference>
<organism evidence="8 9">
    <name type="scientific">Paenibacillus rigui</name>
    <dbReference type="NCBI Taxonomy" id="554312"/>
    <lineage>
        <taxon>Bacteria</taxon>
        <taxon>Bacillati</taxon>
        <taxon>Bacillota</taxon>
        <taxon>Bacilli</taxon>
        <taxon>Bacillales</taxon>
        <taxon>Paenibacillaceae</taxon>
        <taxon>Paenibacillus</taxon>
    </lineage>
</organism>
<evidence type="ECO:0000313" key="8">
    <source>
        <dbReference type="EMBL" id="OXM85186.1"/>
    </source>
</evidence>
<keyword evidence="3 7" id="KW-0378">Hydrolase</keyword>
<evidence type="ECO:0000256" key="7">
    <source>
        <dbReference type="RuleBase" id="RU361187"/>
    </source>
</evidence>
<dbReference type="InterPro" id="IPR052176">
    <property type="entry name" value="Glycosyl_Hydrlase_43_Enz"/>
</dbReference>
<accession>A0A229UP04</accession>
<dbReference type="Pfam" id="PF04616">
    <property type="entry name" value="Glyco_hydro_43"/>
    <property type="match status" value="1"/>
</dbReference>
<dbReference type="SUPFAM" id="SSF75005">
    <property type="entry name" value="Arabinanase/levansucrase/invertase"/>
    <property type="match status" value="1"/>
</dbReference>
<comment type="similarity">
    <text evidence="1 7">Belongs to the glycosyl hydrolase 43 family.</text>
</comment>
<dbReference type="InterPro" id="IPR006710">
    <property type="entry name" value="Glyco_hydro_43"/>
</dbReference>
<feature type="site" description="Important for catalytic activity, responsible for pKa modulation of the active site Glu and correct orientation of both the proton donor and substrate" evidence="6">
    <location>
        <position position="127"/>
    </location>
</feature>
<gene>
    <name evidence="8" type="ORF">CF651_16440</name>
</gene>
<dbReference type="PANTHER" id="PTHR43772:SF2">
    <property type="entry name" value="PUTATIVE (AFU_ORTHOLOGUE AFUA_2G04480)-RELATED"/>
    <property type="match status" value="1"/>
</dbReference>
<dbReference type="RefSeq" id="WP_094015950.1">
    <property type="nucleotide sequence ID" value="NZ_NMQW01000023.1"/>
</dbReference>
<evidence type="ECO:0000256" key="2">
    <source>
        <dbReference type="ARBA" id="ARBA00022651"/>
    </source>
</evidence>
<name>A0A229UP04_9BACL</name>
<keyword evidence="5 7" id="KW-0326">Glycosidase</keyword>
<keyword evidence="4" id="KW-0119">Carbohydrate metabolism</keyword>
<dbReference type="EMBL" id="NMQW01000023">
    <property type="protein sequence ID" value="OXM85186.1"/>
    <property type="molecule type" value="Genomic_DNA"/>
</dbReference>
<dbReference type="AlphaFoldDB" id="A0A229UP04"/>
<dbReference type="GO" id="GO:0045493">
    <property type="term" value="P:xylan catabolic process"/>
    <property type="evidence" value="ECO:0007669"/>
    <property type="project" value="UniProtKB-KW"/>
</dbReference>
<protein>
    <submittedName>
        <fullName evidence="8">Glycoside hydrolase</fullName>
    </submittedName>
</protein>
<dbReference type="Proteomes" id="UP000215509">
    <property type="component" value="Unassembled WGS sequence"/>
</dbReference>
<evidence type="ECO:0000256" key="1">
    <source>
        <dbReference type="ARBA" id="ARBA00009865"/>
    </source>
</evidence>
<proteinExistence type="inferred from homology"/>
<keyword evidence="9" id="KW-1185">Reference proteome</keyword>
<dbReference type="PANTHER" id="PTHR43772">
    <property type="entry name" value="ENDO-1,4-BETA-XYLANASE"/>
    <property type="match status" value="1"/>
</dbReference>
<dbReference type="OrthoDB" id="9763933at2"/>